<sequence>MSATIRKIGNSSEERNRLVITKAKRCPRYSLEELLAQCDTGAQMPEELNKWDTLPPAGDEMLLMR</sequence>
<evidence type="ECO:0000313" key="2">
    <source>
        <dbReference type="Proteomes" id="UP001163255"/>
    </source>
</evidence>
<gene>
    <name evidence="1" type="ORF">NX720_20865</name>
</gene>
<dbReference type="Gene3D" id="2.10.260.10">
    <property type="match status" value="1"/>
</dbReference>
<dbReference type="Proteomes" id="UP001163255">
    <property type="component" value="Chromosome"/>
</dbReference>
<reference evidence="1" key="1">
    <citation type="submission" date="2022-10" db="EMBL/GenBank/DDBJ databases">
        <title>Completed Genome Sequence of two octocoral isolated bacterium, Endozoicomonas euniceicola EF212T and Endozoicomonas gorgoniicola PS125T.</title>
        <authorList>
            <person name="Chiou Y.-J."/>
            <person name="Chen Y.-H."/>
        </authorList>
    </citation>
    <scope>NUCLEOTIDE SEQUENCE</scope>
    <source>
        <strain evidence="1">EF212</strain>
    </source>
</reference>
<evidence type="ECO:0000313" key="1">
    <source>
        <dbReference type="EMBL" id="UYM15282.1"/>
    </source>
</evidence>
<name>A0ABY6GRA2_9GAMM</name>
<proteinExistence type="predicted"/>
<keyword evidence="2" id="KW-1185">Reference proteome</keyword>
<dbReference type="EMBL" id="CP103300">
    <property type="protein sequence ID" value="UYM15282.1"/>
    <property type="molecule type" value="Genomic_DNA"/>
</dbReference>
<dbReference type="RefSeq" id="WP_262597215.1">
    <property type="nucleotide sequence ID" value="NZ_CP103300.1"/>
</dbReference>
<protein>
    <submittedName>
        <fullName evidence="1">Uncharacterized protein</fullName>
    </submittedName>
</protein>
<organism evidence="1 2">
    <name type="scientific">Endozoicomonas euniceicola</name>
    <dbReference type="NCBI Taxonomy" id="1234143"/>
    <lineage>
        <taxon>Bacteria</taxon>
        <taxon>Pseudomonadati</taxon>
        <taxon>Pseudomonadota</taxon>
        <taxon>Gammaproteobacteria</taxon>
        <taxon>Oceanospirillales</taxon>
        <taxon>Endozoicomonadaceae</taxon>
        <taxon>Endozoicomonas</taxon>
    </lineage>
</organism>
<accession>A0ABY6GRA2</accession>